<name>A0A517PIK0_9PLAN</name>
<keyword evidence="2" id="KW-1185">Reference proteome</keyword>
<sequence length="136" mass="16176">MVVTKERVETVTDLAVQLEVSRRTIQDWKKKPGFPVERDGSFIPSKVAEWRKRTFTERHDFKDRLRGNRVTDQVQTLLEELRELPDEMAKMLPEDYRQDCSRWFELSLEEAIRRAFDGGQWGLMYEKGELRATGQR</sequence>
<dbReference type="EMBL" id="CP036266">
    <property type="protein sequence ID" value="QDT19214.1"/>
    <property type="molecule type" value="Genomic_DNA"/>
</dbReference>
<evidence type="ECO:0000313" key="1">
    <source>
        <dbReference type="EMBL" id="QDT19214.1"/>
    </source>
</evidence>
<dbReference type="Proteomes" id="UP000320421">
    <property type="component" value="Chromosome"/>
</dbReference>
<organism evidence="1 2">
    <name type="scientific">Gimesia chilikensis</name>
    <dbReference type="NCBI Taxonomy" id="2605989"/>
    <lineage>
        <taxon>Bacteria</taxon>
        <taxon>Pseudomonadati</taxon>
        <taxon>Planctomycetota</taxon>
        <taxon>Planctomycetia</taxon>
        <taxon>Planctomycetales</taxon>
        <taxon>Planctomycetaceae</taxon>
        <taxon>Gimesia</taxon>
    </lineage>
</organism>
<dbReference type="OrthoDB" id="9155690at2"/>
<protein>
    <submittedName>
        <fullName evidence="1">Uncharacterized protein</fullName>
    </submittedName>
</protein>
<gene>
    <name evidence="1" type="ORF">HG66A1_09780</name>
</gene>
<dbReference type="AlphaFoldDB" id="A0A517PIK0"/>
<proteinExistence type="predicted"/>
<accession>A0A517PIK0</accession>
<dbReference type="InterPro" id="IPR036388">
    <property type="entry name" value="WH-like_DNA-bd_sf"/>
</dbReference>
<evidence type="ECO:0000313" key="2">
    <source>
        <dbReference type="Proteomes" id="UP000320421"/>
    </source>
</evidence>
<dbReference type="RefSeq" id="WP_145181087.1">
    <property type="nucleotide sequence ID" value="NZ_CP036266.1"/>
</dbReference>
<dbReference type="Gene3D" id="1.10.10.10">
    <property type="entry name" value="Winged helix-like DNA-binding domain superfamily/Winged helix DNA-binding domain"/>
    <property type="match status" value="1"/>
</dbReference>
<reference evidence="1 2" key="1">
    <citation type="submission" date="2019-02" db="EMBL/GenBank/DDBJ databases">
        <title>Deep-cultivation of Planctomycetes and their phenomic and genomic characterization uncovers novel biology.</title>
        <authorList>
            <person name="Wiegand S."/>
            <person name="Jogler M."/>
            <person name="Boedeker C."/>
            <person name="Pinto D."/>
            <person name="Vollmers J."/>
            <person name="Rivas-Marin E."/>
            <person name="Kohn T."/>
            <person name="Peeters S.H."/>
            <person name="Heuer A."/>
            <person name="Rast P."/>
            <person name="Oberbeckmann S."/>
            <person name="Bunk B."/>
            <person name="Jeske O."/>
            <person name="Meyerdierks A."/>
            <person name="Storesund J.E."/>
            <person name="Kallscheuer N."/>
            <person name="Luecker S."/>
            <person name="Lage O.M."/>
            <person name="Pohl T."/>
            <person name="Merkel B.J."/>
            <person name="Hornburger P."/>
            <person name="Mueller R.-W."/>
            <person name="Bruemmer F."/>
            <person name="Labrenz M."/>
            <person name="Spormann A.M."/>
            <person name="Op den Camp H."/>
            <person name="Overmann J."/>
            <person name="Amann R."/>
            <person name="Jetten M.S.M."/>
            <person name="Mascher T."/>
            <person name="Medema M.H."/>
            <person name="Devos D.P."/>
            <person name="Kaster A.-K."/>
            <person name="Ovreas L."/>
            <person name="Rohde M."/>
            <person name="Galperin M.Y."/>
            <person name="Jogler C."/>
        </authorList>
    </citation>
    <scope>NUCLEOTIDE SEQUENCE [LARGE SCALE GENOMIC DNA]</scope>
    <source>
        <strain evidence="1 2">HG66A1</strain>
    </source>
</reference>